<evidence type="ECO:0000256" key="9">
    <source>
        <dbReference type="RuleBase" id="RU000688"/>
    </source>
</evidence>
<evidence type="ECO:0000256" key="10">
    <source>
        <dbReference type="SAM" id="Phobius"/>
    </source>
</evidence>
<dbReference type="InterPro" id="IPR000276">
    <property type="entry name" value="GPCR_Rhodpsn"/>
</dbReference>
<dbReference type="Proteomes" id="UP000694865">
    <property type="component" value="Unplaced"/>
</dbReference>
<dbReference type="PROSITE" id="PS50262">
    <property type="entry name" value="G_PROTEIN_RECEP_F1_2"/>
    <property type="match status" value="1"/>
</dbReference>
<evidence type="ECO:0000256" key="3">
    <source>
        <dbReference type="ARBA" id="ARBA00022692"/>
    </source>
</evidence>
<feature type="transmembrane region" description="Helical" evidence="10">
    <location>
        <begin position="148"/>
        <end position="169"/>
    </location>
</feature>
<accession>A0ABM0GTT2</accession>
<dbReference type="Gene3D" id="1.20.1070.10">
    <property type="entry name" value="Rhodopsin 7-helix transmembrane proteins"/>
    <property type="match status" value="1"/>
</dbReference>
<dbReference type="PROSITE" id="PS00237">
    <property type="entry name" value="G_PROTEIN_RECEP_F1_1"/>
    <property type="match status" value="1"/>
</dbReference>
<dbReference type="PANTHER" id="PTHR24248">
    <property type="entry name" value="ADRENERGIC RECEPTOR-RELATED G-PROTEIN COUPLED RECEPTOR"/>
    <property type="match status" value="1"/>
</dbReference>
<feature type="transmembrane region" description="Helical" evidence="10">
    <location>
        <begin position="227"/>
        <end position="250"/>
    </location>
</feature>
<gene>
    <name evidence="13" type="primary">LOC100372176</name>
</gene>
<keyword evidence="8 9" id="KW-0807">Transducer</keyword>
<evidence type="ECO:0000313" key="12">
    <source>
        <dbReference type="Proteomes" id="UP000694865"/>
    </source>
</evidence>
<sequence length="510" mass="57521">MDKYRVWNHSQAGGFLDDDLSGSGFIPEDEKDNIVSTETTTMVTDWLVSTTAESITHRVVIKLPSYEIPDIVNHINTTLNISIWLSDNLTYTNKSIFEDRDLIGSFSIQQPLLAIVLTLFAIVIVFGNSLVILAVYRERYLRTTTNCFIVSLAFSDLLIGLVVVPFAMINDTSGGYWVFGTLWCDLWHAIDVLASTASIMNLCVISLDRYWAVTYPMSYPTAMTKRVASILISLVWLVSSSISFPCILWWKAVDPPAPPNTCLFTEDVKYLIISSCVSFYIPTVIMIFTYYKIYRAATTQLRHIRHGTKRVNASPGARKVNGEVELRIHRGGAAHAAYGKKKGGRGLRRDGKGFVALTGRRMLSRISKEHKAAKMLGIVMGVFELCWLPFFITNNILWAVCKTDCVQYPHIVIPITAWLGYINSAFNPMIYARSSRGFKRAFKRILCKCVPKLKYRRKDAVSNTLDLYSVDSYVPETSCMAAIIDDDNLTTTGMCTEMLPNKYPLPHQYF</sequence>
<dbReference type="SMART" id="SM01381">
    <property type="entry name" value="7TM_GPCR_Srsx"/>
    <property type="match status" value="1"/>
</dbReference>
<feature type="transmembrane region" description="Helical" evidence="10">
    <location>
        <begin position="270"/>
        <end position="291"/>
    </location>
</feature>
<keyword evidence="6 10" id="KW-0472">Membrane</keyword>
<feature type="domain" description="G-protein coupled receptors family 1 profile" evidence="11">
    <location>
        <begin position="127"/>
        <end position="431"/>
    </location>
</feature>
<dbReference type="Pfam" id="PF00001">
    <property type="entry name" value="7tm_1"/>
    <property type="match status" value="1"/>
</dbReference>
<feature type="transmembrane region" description="Helical" evidence="10">
    <location>
        <begin position="411"/>
        <end position="432"/>
    </location>
</feature>
<dbReference type="SUPFAM" id="SSF81321">
    <property type="entry name" value="Family A G protein-coupled receptor-like"/>
    <property type="match status" value="1"/>
</dbReference>
<comment type="subcellular location">
    <subcellularLocation>
        <location evidence="1">Cell membrane</location>
        <topology evidence="1">Multi-pass membrane protein</topology>
    </subcellularLocation>
</comment>
<feature type="transmembrane region" description="Helical" evidence="10">
    <location>
        <begin position="372"/>
        <end position="391"/>
    </location>
</feature>
<reference evidence="13" key="1">
    <citation type="submission" date="2025-08" db="UniProtKB">
        <authorList>
            <consortium name="RefSeq"/>
        </authorList>
    </citation>
    <scope>IDENTIFICATION</scope>
    <source>
        <tissue evidence="13">Testes</tissue>
    </source>
</reference>
<keyword evidence="7 9" id="KW-0675">Receptor</keyword>
<keyword evidence="3 9" id="KW-0812">Transmembrane</keyword>
<keyword evidence="5 9" id="KW-0297">G-protein coupled receptor</keyword>
<evidence type="ECO:0000313" key="13">
    <source>
        <dbReference type="RefSeq" id="XP_002737207.1"/>
    </source>
</evidence>
<keyword evidence="4 10" id="KW-1133">Transmembrane helix</keyword>
<keyword evidence="2" id="KW-1003">Cell membrane</keyword>
<dbReference type="CDD" id="cd15067">
    <property type="entry name" value="7tmA_Dop1R2-like"/>
    <property type="match status" value="1"/>
</dbReference>
<dbReference type="RefSeq" id="XP_002737207.1">
    <property type="nucleotide sequence ID" value="XM_002737161.1"/>
</dbReference>
<dbReference type="GeneID" id="100372176"/>
<dbReference type="PRINTS" id="PR00237">
    <property type="entry name" value="GPCRRHODOPSN"/>
</dbReference>
<protein>
    <submittedName>
        <fullName evidence="13">Dopamine receptor 2-like</fullName>
    </submittedName>
</protein>
<organism evidence="12 13">
    <name type="scientific">Saccoglossus kowalevskii</name>
    <name type="common">Acorn worm</name>
    <dbReference type="NCBI Taxonomy" id="10224"/>
    <lineage>
        <taxon>Eukaryota</taxon>
        <taxon>Metazoa</taxon>
        <taxon>Hemichordata</taxon>
        <taxon>Enteropneusta</taxon>
        <taxon>Harrimaniidae</taxon>
        <taxon>Saccoglossus</taxon>
    </lineage>
</organism>
<dbReference type="InterPro" id="IPR017452">
    <property type="entry name" value="GPCR_Rhodpsn_7TM"/>
</dbReference>
<evidence type="ECO:0000256" key="2">
    <source>
        <dbReference type="ARBA" id="ARBA00022475"/>
    </source>
</evidence>
<evidence type="ECO:0000256" key="8">
    <source>
        <dbReference type="ARBA" id="ARBA00023224"/>
    </source>
</evidence>
<evidence type="ECO:0000256" key="5">
    <source>
        <dbReference type="ARBA" id="ARBA00023040"/>
    </source>
</evidence>
<evidence type="ECO:0000256" key="1">
    <source>
        <dbReference type="ARBA" id="ARBA00004651"/>
    </source>
</evidence>
<keyword evidence="12" id="KW-1185">Reference proteome</keyword>
<comment type="similarity">
    <text evidence="9">Belongs to the G-protein coupled receptor 1 family.</text>
</comment>
<evidence type="ECO:0000256" key="6">
    <source>
        <dbReference type="ARBA" id="ARBA00023136"/>
    </source>
</evidence>
<dbReference type="PANTHER" id="PTHR24248:SF185">
    <property type="entry name" value="DOPAMINE RECEPTOR 2"/>
    <property type="match status" value="1"/>
</dbReference>
<evidence type="ECO:0000256" key="4">
    <source>
        <dbReference type="ARBA" id="ARBA00022989"/>
    </source>
</evidence>
<proteinExistence type="inferred from homology"/>
<name>A0ABM0GTT2_SACKO</name>
<feature type="transmembrane region" description="Helical" evidence="10">
    <location>
        <begin position="189"/>
        <end position="207"/>
    </location>
</feature>
<evidence type="ECO:0000259" key="11">
    <source>
        <dbReference type="PROSITE" id="PS50262"/>
    </source>
</evidence>
<feature type="transmembrane region" description="Helical" evidence="10">
    <location>
        <begin position="112"/>
        <end position="136"/>
    </location>
</feature>
<evidence type="ECO:0000256" key="7">
    <source>
        <dbReference type="ARBA" id="ARBA00023170"/>
    </source>
</evidence>